<proteinExistence type="predicted"/>
<name>A0ABT7RZC4_9LACO</name>
<protein>
    <submittedName>
        <fullName evidence="1">Uncharacterized protein</fullName>
    </submittedName>
</protein>
<evidence type="ECO:0000313" key="1">
    <source>
        <dbReference type="EMBL" id="MDM7646653.1"/>
    </source>
</evidence>
<keyword evidence="2" id="KW-1185">Reference proteome</keyword>
<dbReference type="RefSeq" id="WP_180922005.1">
    <property type="nucleotide sequence ID" value="NZ_JAUCAQ010000012.1"/>
</dbReference>
<dbReference type="EMBL" id="JAUCAQ010000012">
    <property type="protein sequence ID" value="MDM7646653.1"/>
    <property type="molecule type" value="Genomic_DNA"/>
</dbReference>
<dbReference type="Proteomes" id="UP001242903">
    <property type="component" value="Unassembled WGS sequence"/>
</dbReference>
<accession>A0ABT7RZC4</accession>
<comment type="caution">
    <text evidence="1">The sequence shown here is derived from an EMBL/GenBank/DDBJ whole genome shotgun (WGS) entry which is preliminary data.</text>
</comment>
<evidence type="ECO:0000313" key="2">
    <source>
        <dbReference type="Proteomes" id="UP001242903"/>
    </source>
</evidence>
<sequence length="51" mass="5856">MWFLQVVATIVILVLVFALGLSQGEAQERERIEKQRRLEAMGGKNSSNKYF</sequence>
<organism evidence="1 2">
    <name type="scientific">Leuconostoc falkenbergense</name>
    <dbReference type="NCBI Taxonomy" id="2766470"/>
    <lineage>
        <taxon>Bacteria</taxon>
        <taxon>Bacillati</taxon>
        <taxon>Bacillota</taxon>
        <taxon>Bacilli</taxon>
        <taxon>Lactobacillales</taxon>
        <taxon>Lactobacillaceae</taxon>
        <taxon>Leuconostoc</taxon>
    </lineage>
</organism>
<reference evidence="1 2" key="1">
    <citation type="submission" date="2023-06" db="EMBL/GenBank/DDBJ databases">
        <title>Draft Genome Sequences of lactic acid bacteria strains isolated from fermented milk products.</title>
        <authorList>
            <person name="Elcheninov A.G."/>
            <person name="Klyukina A."/>
            <person name="Zayulina K.S."/>
            <person name="Gavirova L.A."/>
            <person name="Shcherbakova P.A."/>
            <person name="Shestakov A.I."/>
            <person name="Kublanov I.V."/>
            <person name="Kochetkova T.V."/>
        </authorList>
    </citation>
    <scope>NUCLEOTIDE SEQUENCE [LARGE SCALE GENOMIC DNA]</scope>
    <source>
        <strain evidence="1 2">TOM.81</strain>
    </source>
</reference>
<gene>
    <name evidence="1" type="ORF">QUE93_06445</name>
</gene>